<gene>
    <name evidence="3" type="primary">LOC108562416</name>
</gene>
<proteinExistence type="predicted"/>
<evidence type="ECO:0000256" key="1">
    <source>
        <dbReference type="SAM" id="MobiDB-lite"/>
    </source>
</evidence>
<evidence type="ECO:0000313" key="2">
    <source>
        <dbReference type="Proteomes" id="UP000695000"/>
    </source>
</evidence>
<feature type="region of interest" description="Disordered" evidence="1">
    <location>
        <begin position="150"/>
        <end position="173"/>
    </location>
</feature>
<sequence>MGDLSQNVEGTAASGTEECKQSIQLLKETKELADITNEAAGAADPEASKGAEAAKGSSGGAPKDIETVFENVGMEKTISSVAPLEAMPDPPHEISNTIQSAESGRMNKLRDHSSNIFPAGIMGCKEEAIISPRRFLDAQEASKDSIGHIENMPRKMPSASKSDHNRNPLTGLGLGASDEIKKAANKRSDGNPVLGVGYDKKISNSTTRIPPGGFSHGLW</sequence>
<dbReference type="Proteomes" id="UP000695000">
    <property type="component" value="Unplaced"/>
</dbReference>
<keyword evidence="2" id="KW-1185">Reference proteome</keyword>
<organism evidence="2 3">
    <name type="scientific">Nicrophorus vespilloides</name>
    <name type="common">Boreal carrion beetle</name>
    <dbReference type="NCBI Taxonomy" id="110193"/>
    <lineage>
        <taxon>Eukaryota</taxon>
        <taxon>Metazoa</taxon>
        <taxon>Ecdysozoa</taxon>
        <taxon>Arthropoda</taxon>
        <taxon>Hexapoda</taxon>
        <taxon>Insecta</taxon>
        <taxon>Pterygota</taxon>
        <taxon>Neoptera</taxon>
        <taxon>Endopterygota</taxon>
        <taxon>Coleoptera</taxon>
        <taxon>Polyphaga</taxon>
        <taxon>Staphyliniformia</taxon>
        <taxon>Silphidae</taxon>
        <taxon>Nicrophorinae</taxon>
        <taxon>Nicrophorus</taxon>
    </lineage>
</organism>
<accession>A0ABM1MNS8</accession>
<feature type="region of interest" description="Disordered" evidence="1">
    <location>
        <begin position="36"/>
        <end position="64"/>
    </location>
</feature>
<protein>
    <submittedName>
        <fullName evidence="3">Uncharacterized protein LOC108562416</fullName>
    </submittedName>
</protein>
<dbReference type="GeneID" id="108562416"/>
<reference evidence="3" key="1">
    <citation type="submission" date="2025-08" db="UniProtKB">
        <authorList>
            <consortium name="RefSeq"/>
        </authorList>
    </citation>
    <scope>IDENTIFICATION</scope>
    <source>
        <tissue evidence="3">Whole Larva</tissue>
    </source>
</reference>
<evidence type="ECO:0000313" key="3">
    <source>
        <dbReference type="RefSeq" id="XP_017776228.1"/>
    </source>
</evidence>
<name>A0ABM1MNS8_NICVS</name>
<feature type="compositionally biased region" description="Low complexity" evidence="1">
    <location>
        <begin position="48"/>
        <end position="62"/>
    </location>
</feature>
<dbReference type="RefSeq" id="XP_017776228.1">
    <property type="nucleotide sequence ID" value="XM_017920739.1"/>
</dbReference>